<evidence type="ECO:0000313" key="2">
    <source>
        <dbReference type="Proteomes" id="UP000789342"/>
    </source>
</evidence>
<dbReference type="Proteomes" id="UP000789342">
    <property type="component" value="Unassembled WGS sequence"/>
</dbReference>
<protein>
    <submittedName>
        <fullName evidence="1">16434_t:CDS:1</fullName>
    </submittedName>
</protein>
<proteinExistence type="predicted"/>
<evidence type="ECO:0000313" key="1">
    <source>
        <dbReference type="EMBL" id="CAG8724686.1"/>
    </source>
</evidence>
<organism evidence="1 2">
    <name type="scientific">Acaulospora morrowiae</name>
    <dbReference type="NCBI Taxonomy" id="94023"/>
    <lineage>
        <taxon>Eukaryota</taxon>
        <taxon>Fungi</taxon>
        <taxon>Fungi incertae sedis</taxon>
        <taxon>Mucoromycota</taxon>
        <taxon>Glomeromycotina</taxon>
        <taxon>Glomeromycetes</taxon>
        <taxon>Diversisporales</taxon>
        <taxon>Acaulosporaceae</taxon>
        <taxon>Acaulospora</taxon>
    </lineage>
</organism>
<sequence>HSDIGNGGKLELWMGENVSDTWGVGKHLIYPPSLSDEVVETGLPFVSSIEPDLVVDEALGKK</sequence>
<dbReference type="EMBL" id="CAJVPV010023786">
    <property type="protein sequence ID" value="CAG8724686.1"/>
    <property type="molecule type" value="Genomic_DNA"/>
</dbReference>
<reference evidence="1" key="1">
    <citation type="submission" date="2021-06" db="EMBL/GenBank/DDBJ databases">
        <authorList>
            <person name="Kallberg Y."/>
            <person name="Tangrot J."/>
            <person name="Rosling A."/>
        </authorList>
    </citation>
    <scope>NUCLEOTIDE SEQUENCE</scope>
    <source>
        <strain evidence="1">CL551</strain>
    </source>
</reference>
<keyword evidence="2" id="KW-1185">Reference proteome</keyword>
<gene>
    <name evidence="1" type="ORF">AMORRO_LOCUS13569</name>
</gene>
<accession>A0A9N9NE15</accession>
<dbReference type="AlphaFoldDB" id="A0A9N9NE15"/>
<feature type="non-terminal residue" evidence="1">
    <location>
        <position position="1"/>
    </location>
</feature>
<comment type="caution">
    <text evidence="1">The sequence shown here is derived from an EMBL/GenBank/DDBJ whole genome shotgun (WGS) entry which is preliminary data.</text>
</comment>
<name>A0A9N9NE15_9GLOM</name>